<name>A0ABV3LFD4_9MICO</name>
<keyword evidence="3" id="KW-0012">Acyltransferase</keyword>
<dbReference type="PANTHER" id="PTHR23028:SF131">
    <property type="entry name" value="BLR2367 PROTEIN"/>
    <property type="match status" value="1"/>
</dbReference>
<evidence type="ECO:0000256" key="1">
    <source>
        <dbReference type="SAM" id="Phobius"/>
    </source>
</evidence>
<keyword evidence="1" id="KW-0472">Membrane</keyword>
<feature type="transmembrane region" description="Helical" evidence="1">
    <location>
        <begin position="202"/>
        <end position="220"/>
    </location>
</feature>
<sequence length="370" mass="40961">MSDTSARITGLDGLRGFASLAVVLYHLTLIARPELSETTWAWLTQSPLKILFPGTESVLVFFALSGLVVALPALRSDFTWTRYYPSRLLRLYLPVFGALILAAVLIIAIPRDPATMPTGTWLRDAQATTVTPVSLLTEASLLRESYDIDNVLWSLRWELFFSLLLPVFVWIAIRFRRASPYLAALAAGATVAGRMLEMDALVYFPVFLLGTIIAINLDGIRAFAQRVHTRMLWPALAVLAGVLLIASWLARPFVENDSGIADVLWGLAGVGAALIVLLVIVWPRLRRGCERPTALWLGKVSFSLYLVHAPILGTLGYLLGREQWWLVCLIGVPVSLAVAAAFYRWAERPSHRLARRVGGYVAQRLEPRTA</sequence>
<proteinExistence type="predicted"/>
<keyword evidence="3" id="KW-0808">Transferase</keyword>
<feature type="transmembrane region" description="Helical" evidence="1">
    <location>
        <begin position="91"/>
        <end position="109"/>
    </location>
</feature>
<accession>A0ABV3LFD4</accession>
<comment type="caution">
    <text evidence="3">The sequence shown here is derived from an EMBL/GenBank/DDBJ whole genome shotgun (WGS) entry which is preliminary data.</text>
</comment>
<feature type="transmembrane region" description="Helical" evidence="1">
    <location>
        <begin position="294"/>
        <end position="318"/>
    </location>
</feature>
<feature type="transmembrane region" description="Helical" evidence="1">
    <location>
        <begin position="155"/>
        <end position="173"/>
    </location>
</feature>
<gene>
    <name evidence="3" type="ORF">AB0301_00100</name>
</gene>
<feature type="transmembrane region" description="Helical" evidence="1">
    <location>
        <begin position="232"/>
        <end position="251"/>
    </location>
</feature>
<feature type="transmembrane region" description="Helical" evidence="1">
    <location>
        <begin position="50"/>
        <end position="71"/>
    </location>
</feature>
<dbReference type="InterPro" id="IPR050879">
    <property type="entry name" value="Acyltransferase_3"/>
</dbReference>
<dbReference type="PANTHER" id="PTHR23028">
    <property type="entry name" value="ACETYLTRANSFERASE"/>
    <property type="match status" value="1"/>
</dbReference>
<dbReference type="InterPro" id="IPR002656">
    <property type="entry name" value="Acyl_transf_3_dom"/>
</dbReference>
<dbReference type="Pfam" id="PF01757">
    <property type="entry name" value="Acyl_transf_3"/>
    <property type="match status" value="1"/>
</dbReference>
<evidence type="ECO:0000313" key="4">
    <source>
        <dbReference type="Proteomes" id="UP001553715"/>
    </source>
</evidence>
<reference evidence="3 4" key="1">
    <citation type="submission" date="2024-06" db="EMBL/GenBank/DDBJ databases">
        <title>The Natural Products Discovery Center: Release of the First 8490 Sequenced Strains for Exploring Actinobacteria Biosynthetic Diversity.</title>
        <authorList>
            <person name="Kalkreuter E."/>
            <person name="Kautsar S.A."/>
            <person name="Yang D."/>
            <person name="Bader C.D."/>
            <person name="Teijaro C.N."/>
            <person name="Fluegel L."/>
            <person name="Davis C.M."/>
            <person name="Simpson J.R."/>
            <person name="Lauterbach L."/>
            <person name="Steele A.D."/>
            <person name="Gui C."/>
            <person name="Meng S."/>
            <person name="Li G."/>
            <person name="Viehrig K."/>
            <person name="Ye F."/>
            <person name="Su P."/>
            <person name="Kiefer A.F."/>
            <person name="Nichols A."/>
            <person name="Cepeda A.J."/>
            <person name="Yan W."/>
            <person name="Fan B."/>
            <person name="Jiang Y."/>
            <person name="Adhikari A."/>
            <person name="Zheng C.-J."/>
            <person name="Schuster L."/>
            <person name="Cowan T.M."/>
            <person name="Smanski M.J."/>
            <person name="Chevrette M.G."/>
            <person name="De Carvalho L.P.S."/>
            <person name="Shen B."/>
        </authorList>
    </citation>
    <scope>NUCLEOTIDE SEQUENCE [LARGE SCALE GENOMIC DNA]</scope>
    <source>
        <strain evidence="3 4">NPDC077434</strain>
    </source>
</reference>
<feature type="domain" description="Acyltransferase 3" evidence="2">
    <location>
        <begin position="9"/>
        <end position="344"/>
    </location>
</feature>
<protein>
    <submittedName>
        <fullName evidence="3">Acyltransferase</fullName>
        <ecNumber evidence="3">2.3.-.-</ecNumber>
    </submittedName>
</protein>
<organism evidence="3 4">
    <name type="scientific">Microbacterium profundi</name>
    <dbReference type="NCBI Taxonomy" id="450380"/>
    <lineage>
        <taxon>Bacteria</taxon>
        <taxon>Bacillati</taxon>
        <taxon>Actinomycetota</taxon>
        <taxon>Actinomycetes</taxon>
        <taxon>Micrococcales</taxon>
        <taxon>Microbacteriaceae</taxon>
        <taxon>Microbacterium</taxon>
    </lineage>
</organism>
<dbReference type="RefSeq" id="WP_234000158.1">
    <property type="nucleotide sequence ID" value="NZ_JAJVKR010000001.1"/>
</dbReference>
<dbReference type="Proteomes" id="UP001553715">
    <property type="component" value="Unassembled WGS sequence"/>
</dbReference>
<feature type="transmembrane region" description="Helical" evidence="1">
    <location>
        <begin position="12"/>
        <end position="30"/>
    </location>
</feature>
<dbReference type="EMBL" id="JBFBMH010000001">
    <property type="protein sequence ID" value="MEW1973473.1"/>
    <property type="molecule type" value="Genomic_DNA"/>
</dbReference>
<keyword evidence="4" id="KW-1185">Reference proteome</keyword>
<evidence type="ECO:0000313" key="3">
    <source>
        <dbReference type="EMBL" id="MEW1973473.1"/>
    </source>
</evidence>
<feature type="transmembrane region" description="Helical" evidence="1">
    <location>
        <begin position="263"/>
        <end position="282"/>
    </location>
</feature>
<evidence type="ECO:0000259" key="2">
    <source>
        <dbReference type="Pfam" id="PF01757"/>
    </source>
</evidence>
<keyword evidence="1" id="KW-1133">Transmembrane helix</keyword>
<keyword evidence="1" id="KW-0812">Transmembrane</keyword>
<dbReference type="GO" id="GO:0016746">
    <property type="term" value="F:acyltransferase activity"/>
    <property type="evidence" value="ECO:0007669"/>
    <property type="project" value="UniProtKB-KW"/>
</dbReference>
<dbReference type="EC" id="2.3.-.-" evidence="3"/>
<feature type="transmembrane region" description="Helical" evidence="1">
    <location>
        <begin position="324"/>
        <end position="346"/>
    </location>
</feature>
<feature type="transmembrane region" description="Helical" evidence="1">
    <location>
        <begin position="180"/>
        <end position="196"/>
    </location>
</feature>